<accession>L1IJ99</accession>
<evidence type="ECO:0000256" key="4">
    <source>
        <dbReference type="ARBA" id="ARBA00023212"/>
    </source>
</evidence>
<name>L1IJ99_GUITC</name>
<evidence type="ECO:0000256" key="3">
    <source>
        <dbReference type="ARBA" id="ARBA00022490"/>
    </source>
</evidence>
<dbReference type="GO" id="GO:0035082">
    <property type="term" value="P:axoneme assembly"/>
    <property type="evidence" value="ECO:0007669"/>
    <property type="project" value="InterPro"/>
</dbReference>
<evidence type="ECO:0000313" key="10">
    <source>
        <dbReference type="Proteomes" id="UP000011087"/>
    </source>
</evidence>
<gene>
    <name evidence="8" type="ORF">GUITHDRAFT_155332</name>
</gene>
<dbReference type="STRING" id="905079.L1IJ99"/>
<dbReference type="PANTHER" id="PTHR20899:SF1">
    <property type="entry name" value="PIERCER OF MICROTUBULE WALL 1 PROTEIN"/>
    <property type="match status" value="1"/>
</dbReference>
<dbReference type="RefSeq" id="XP_005822984.1">
    <property type="nucleotide sequence ID" value="XM_005822927.1"/>
</dbReference>
<dbReference type="HOGENOM" id="CLU_1470859_0_0_1"/>
<sequence length="184" mass="21239">MEAAAWECARRLFVTCDRNMLGKLSLDELVRYVEELKKMDIIDIDETYIVEKLQEGQLEQINFEQFKEWSQGPNNASEQVIQGNVDPYGNNSVLPRRFADASLHKSNVKIQHPCFTTTAHDIGFKKPQQVDMPVKWRGKEGVFTREFEMREPGKTGITVNTYVDRGLRTGKTKSKVHKELDVDF</sequence>
<reference evidence="8 10" key="1">
    <citation type="journal article" date="2012" name="Nature">
        <title>Algal genomes reveal evolutionary mosaicism and the fate of nucleomorphs.</title>
        <authorList>
            <consortium name="DOE Joint Genome Institute"/>
            <person name="Curtis B.A."/>
            <person name="Tanifuji G."/>
            <person name="Burki F."/>
            <person name="Gruber A."/>
            <person name="Irimia M."/>
            <person name="Maruyama S."/>
            <person name="Arias M.C."/>
            <person name="Ball S.G."/>
            <person name="Gile G.H."/>
            <person name="Hirakawa Y."/>
            <person name="Hopkins J.F."/>
            <person name="Kuo A."/>
            <person name="Rensing S.A."/>
            <person name="Schmutz J."/>
            <person name="Symeonidi A."/>
            <person name="Elias M."/>
            <person name="Eveleigh R.J."/>
            <person name="Herman E.K."/>
            <person name="Klute M.J."/>
            <person name="Nakayama T."/>
            <person name="Obornik M."/>
            <person name="Reyes-Prieto A."/>
            <person name="Armbrust E.V."/>
            <person name="Aves S.J."/>
            <person name="Beiko R.G."/>
            <person name="Coutinho P."/>
            <person name="Dacks J.B."/>
            <person name="Durnford D.G."/>
            <person name="Fast N.M."/>
            <person name="Green B.R."/>
            <person name="Grisdale C.J."/>
            <person name="Hempel F."/>
            <person name="Henrissat B."/>
            <person name="Hoppner M.P."/>
            <person name="Ishida K."/>
            <person name="Kim E."/>
            <person name="Koreny L."/>
            <person name="Kroth P.G."/>
            <person name="Liu Y."/>
            <person name="Malik S.B."/>
            <person name="Maier U.G."/>
            <person name="McRose D."/>
            <person name="Mock T."/>
            <person name="Neilson J.A."/>
            <person name="Onodera N.T."/>
            <person name="Poole A.M."/>
            <person name="Pritham E.J."/>
            <person name="Richards T.A."/>
            <person name="Rocap G."/>
            <person name="Roy S.W."/>
            <person name="Sarai C."/>
            <person name="Schaack S."/>
            <person name="Shirato S."/>
            <person name="Slamovits C.H."/>
            <person name="Spencer D.F."/>
            <person name="Suzuki S."/>
            <person name="Worden A.Z."/>
            <person name="Zauner S."/>
            <person name="Barry K."/>
            <person name="Bell C."/>
            <person name="Bharti A.K."/>
            <person name="Crow J.A."/>
            <person name="Grimwood J."/>
            <person name="Kramer R."/>
            <person name="Lindquist E."/>
            <person name="Lucas S."/>
            <person name="Salamov A."/>
            <person name="McFadden G.I."/>
            <person name="Lane C.E."/>
            <person name="Keeling P.J."/>
            <person name="Gray M.W."/>
            <person name="Grigoriev I.V."/>
            <person name="Archibald J.M."/>
        </authorList>
    </citation>
    <scope>NUCLEOTIDE SEQUENCE</scope>
    <source>
        <strain evidence="8 10">CCMP2712</strain>
    </source>
</reference>
<dbReference type="InterPro" id="IPR026507">
    <property type="entry name" value="PIRC1/2"/>
</dbReference>
<dbReference type="eggNOG" id="ENOG502SDJS">
    <property type="taxonomic scope" value="Eukaryota"/>
</dbReference>
<dbReference type="AlphaFoldDB" id="L1IJ99"/>
<protein>
    <recommendedName>
        <fullName evidence="7">EF-hand domain-containing protein</fullName>
    </recommendedName>
</protein>
<evidence type="ECO:0000256" key="5">
    <source>
        <dbReference type="ARBA" id="ARBA00023273"/>
    </source>
</evidence>
<feature type="domain" description="EF-hand" evidence="7">
    <location>
        <begin position="4"/>
        <end position="39"/>
    </location>
</feature>
<dbReference type="PaxDb" id="55529-EKX36004"/>
<evidence type="ECO:0000256" key="2">
    <source>
        <dbReference type="ARBA" id="ARBA00004245"/>
    </source>
</evidence>
<dbReference type="Proteomes" id="UP000011087">
    <property type="component" value="Unassembled WGS sequence"/>
</dbReference>
<evidence type="ECO:0000256" key="1">
    <source>
        <dbReference type="ARBA" id="ARBA00004138"/>
    </source>
</evidence>
<dbReference type="PANTHER" id="PTHR20899">
    <property type="entry name" value="PIERCE HOMOLOG"/>
    <property type="match status" value="1"/>
</dbReference>
<evidence type="ECO:0000259" key="7">
    <source>
        <dbReference type="PROSITE" id="PS50222"/>
    </source>
</evidence>
<dbReference type="GO" id="GO:0005509">
    <property type="term" value="F:calcium ion binding"/>
    <property type="evidence" value="ECO:0007669"/>
    <property type="project" value="InterPro"/>
</dbReference>
<keyword evidence="5" id="KW-0966">Cell projection</keyword>
<proteinExistence type="inferred from homology"/>
<organism evidence="8">
    <name type="scientific">Guillardia theta (strain CCMP2712)</name>
    <name type="common">Cryptophyte</name>
    <dbReference type="NCBI Taxonomy" id="905079"/>
    <lineage>
        <taxon>Eukaryota</taxon>
        <taxon>Cryptophyceae</taxon>
        <taxon>Pyrenomonadales</taxon>
        <taxon>Geminigeraceae</taxon>
        <taxon>Guillardia</taxon>
    </lineage>
</organism>
<dbReference type="GO" id="GO:0005879">
    <property type="term" value="C:axonemal microtubule"/>
    <property type="evidence" value="ECO:0007669"/>
    <property type="project" value="InterPro"/>
</dbReference>
<keyword evidence="3" id="KW-0963">Cytoplasm</keyword>
<keyword evidence="10" id="KW-1185">Reference proteome</keyword>
<comment type="subcellular location">
    <subcellularLocation>
        <location evidence="1">Cell projection</location>
        <location evidence="1">Cilium</location>
    </subcellularLocation>
    <subcellularLocation>
        <location evidence="2">Cytoplasm</location>
        <location evidence="2">Cytoskeleton</location>
    </subcellularLocation>
</comment>
<dbReference type="EnsemblProtists" id="EKX36004">
    <property type="protein sequence ID" value="EKX36004"/>
    <property type="gene ID" value="GUITHDRAFT_155332"/>
</dbReference>
<evidence type="ECO:0000313" key="8">
    <source>
        <dbReference type="EMBL" id="EKX36004.1"/>
    </source>
</evidence>
<reference evidence="10" key="2">
    <citation type="submission" date="2012-11" db="EMBL/GenBank/DDBJ databases">
        <authorList>
            <person name="Kuo A."/>
            <person name="Curtis B.A."/>
            <person name="Tanifuji G."/>
            <person name="Burki F."/>
            <person name="Gruber A."/>
            <person name="Irimia M."/>
            <person name="Maruyama S."/>
            <person name="Arias M.C."/>
            <person name="Ball S.G."/>
            <person name="Gile G.H."/>
            <person name="Hirakawa Y."/>
            <person name="Hopkins J.F."/>
            <person name="Rensing S.A."/>
            <person name="Schmutz J."/>
            <person name="Symeonidi A."/>
            <person name="Elias M."/>
            <person name="Eveleigh R.J."/>
            <person name="Herman E.K."/>
            <person name="Klute M.J."/>
            <person name="Nakayama T."/>
            <person name="Obornik M."/>
            <person name="Reyes-Prieto A."/>
            <person name="Armbrust E.V."/>
            <person name="Aves S.J."/>
            <person name="Beiko R.G."/>
            <person name="Coutinho P."/>
            <person name="Dacks J.B."/>
            <person name="Durnford D.G."/>
            <person name="Fast N.M."/>
            <person name="Green B.R."/>
            <person name="Grisdale C."/>
            <person name="Hempe F."/>
            <person name="Henrissat B."/>
            <person name="Hoppner M.P."/>
            <person name="Ishida K.-I."/>
            <person name="Kim E."/>
            <person name="Koreny L."/>
            <person name="Kroth P.G."/>
            <person name="Liu Y."/>
            <person name="Malik S.-B."/>
            <person name="Maier U.G."/>
            <person name="McRose D."/>
            <person name="Mock T."/>
            <person name="Neilson J.A."/>
            <person name="Onodera N.T."/>
            <person name="Poole A.M."/>
            <person name="Pritham E.J."/>
            <person name="Richards T.A."/>
            <person name="Rocap G."/>
            <person name="Roy S.W."/>
            <person name="Sarai C."/>
            <person name="Schaack S."/>
            <person name="Shirato S."/>
            <person name="Slamovits C.H."/>
            <person name="Spencer D.F."/>
            <person name="Suzuki S."/>
            <person name="Worden A.Z."/>
            <person name="Zauner S."/>
            <person name="Barry K."/>
            <person name="Bell C."/>
            <person name="Bharti A.K."/>
            <person name="Crow J.A."/>
            <person name="Grimwood J."/>
            <person name="Kramer R."/>
            <person name="Lindquist E."/>
            <person name="Lucas S."/>
            <person name="Salamov A."/>
            <person name="McFadden G.I."/>
            <person name="Lane C.E."/>
            <person name="Keeling P.J."/>
            <person name="Gray M.W."/>
            <person name="Grigoriev I.V."/>
            <person name="Archibald J.M."/>
        </authorList>
    </citation>
    <scope>NUCLEOTIDE SEQUENCE</scope>
    <source>
        <strain evidence="10">CCMP2712</strain>
    </source>
</reference>
<keyword evidence="4" id="KW-0206">Cytoskeleton</keyword>
<dbReference type="PROSITE" id="PS50222">
    <property type="entry name" value="EF_HAND_2"/>
    <property type="match status" value="1"/>
</dbReference>
<reference evidence="9" key="3">
    <citation type="submission" date="2015-06" db="UniProtKB">
        <authorList>
            <consortium name="EnsemblProtists"/>
        </authorList>
    </citation>
    <scope>IDENTIFICATION</scope>
</reference>
<dbReference type="OrthoDB" id="546383at2759"/>
<dbReference type="KEGG" id="gtt:GUITHDRAFT_155332"/>
<comment type="similarity">
    <text evidence="6">Belongs to the PIERCE1 family.</text>
</comment>
<dbReference type="InterPro" id="IPR002048">
    <property type="entry name" value="EF_hand_dom"/>
</dbReference>
<dbReference type="EMBL" id="JH993080">
    <property type="protein sequence ID" value="EKX36004.1"/>
    <property type="molecule type" value="Genomic_DNA"/>
</dbReference>
<dbReference type="GeneID" id="17292743"/>
<evidence type="ECO:0000313" key="9">
    <source>
        <dbReference type="EnsemblProtists" id="EKX36004"/>
    </source>
</evidence>
<evidence type="ECO:0000256" key="6">
    <source>
        <dbReference type="ARBA" id="ARBA00038014"/>
    </source>
</evidence>